<feature type="domain" description="Glycosyltransferase subfamily 4-like N-terminal" evidence="3">
    <location>
        <begin position="21"/>
        <end position="170"/>
    </location>
</feature>
<feature type="domain" description="Glycosyl transferase family 1" evidence="2">
    <location>
        <begin position="185"/>
        <end position="334"/>
    </location>
</feature>
<dbReference type="Pfam" id="PF00534">
    <property type="entry name" value="Glycos_transf_1"/>
    <property type="match status" value="1"/>
</dbReference>
<keyword evidence="5" id="KW-1185">Reference proteome</keyword>
<dbReference type="Pfam" id="PF13439">
    <property type="entry name" value="Glyco_transf_4"/>
    <property type="match status" value="1"/>
</dbReference>
<evidence type="ECO:0000259" key="2">
    <source>
        <dbReference type="Pfam" id="PF00534"/>
    </source>
</evidence>
<dbReference type="SUPFAM" id="SSF53756">
    <property type="entry name" value="UDP-Glycosyltransferase/glycogen phosphorylase"/>
    <property type="match status" value="1"/>
</dbReference>
<name>A0ABV0JFK5_9CYAN</name>
<dbReference type="Gene3D" id="3.40.50.2000">
    <property type="entry name" value="Glycogen Phosphorylase B"/>
    <property type="match status" value="2"/>
</dbReference>
<dbReference type="Proteomes" id="UP001464891">
    <property type="component" value="Unassembled WGS sequence"/>
</dbReference>
<accession>A0ABV0JFK5</accession>
<dbReference type="EMBL" id="JAMPKM010000017">
    <property type="protein sequence ID" value="MEP0819831.1"/>
    <property type="molecule type" value="Genomic_DNA"/>
</dbReference>
<evidence type="ECO:0000313" key="5">
    <source>
        <dbReference type="Proteomes" id="UP001464891"/>
    </source>
</evidence>
<dbReference type="PANTHER" id="PTHR46401">
    <property type="entry name" value="GLYCOSYLTRANSFERASE WBBK-RELATED"/>
    <property type="match status" value="1"/>
</dbReference>
<evidence type="ECO:0000259" key="3">
    <source>
        <dbReference type="Pfam" id="PF13439"/>
    </source>
</evidence>
<comment type="caution">
    <text evidence="4">The sequence shown here is derived from an EMBL/GenBank/DDBJ whole genome shotgun (WGS) entry which is preliminary data.</text>
</comment>
<sequence length="496" mass="54815">MLICPHPTIIIDGVFFQLYKSGIARVWRSLLREWVNTGFAKHLLFLDRAETAPIIPGVKYRLIPPYDYNDTESDRQLLQEICDQEEADLFISTYYTNPLSTTSVLMVHDMIPEVVGTNLDQPIWQEKRHSIHHASAYIAVSKNTAGDLVKFFPEVDPATITVAPNGIDHSFAPGTPEAISSFKHKYGIDKPYFLLSGGRRGYKNTIVFFQAFAQLISKHGFDIVCTGGTTHLETEFRAYTTGTTVHMLHLEDNELPLAYSGAVALVYPSQYEGFGLPIIEAMACGCPVITSPNASIPEVAGQAALYIQSNDINGLTSALCEVQKPEVRESLIQAGLQQAKQFSWTKMAQQVGSALIAATLIPLNLSDRNLIVFPDWNQPEEVFCTELADVIRAIATHPDRNSMTLLIHSNGISTEDTNLVLSSITMNLLLEEELEVDAGLEISLVSNLSSIQWQLLLTRVQGCIALPHEDQAAIDAVNARQLPTLEIHQLLTPSTN</sequence>
<proteinExistence type="predicted"/>
<evidence type="ECO:0000313" key="4">
    <source>
        <dbReference type="EMBL" id="MEP0819831.1"/>
    </source>
</evidence>
<gene>
    <name evidence="4" type="ORF">NC998_22270</name>
</gene>
<organism evidence="4 5">
    <name type="scientific">Trichocoleus desertorum GB2-A4</name>
    <dbReference type="NCBI Taxonomy" id="2933944"/>
    <lineage>
        <taxon>Bacteria</taxon>
        <taxon>Bacillati</taxon>
        <taxon>Cyanobacteriota</taxon>
        <taxon>Cyanophyceae</taxon>
        <taxon>Leptolyngbyales</taxon>
        <taxon>Trichocoleusaceae</taxon>
        <taxon>Trichocoleus</taxon>
    </lineage>
</organism>
<dbReference type="RefSeq" id="WP_190432794.1">
    <property type="nucleotide sequence ID" value="NZ_JAMPKM010000017.1"/>
</dbReference>
<protein>
    <submittedName>
        <fullName evidence="4">Glycosyltransferase family 4 protein</fullName>
    </submittedName>
</protein>
<evidence type="ECO:0000256" key="1">
    <source>
        <dbReference type="ARBA" id="ARBA00022679"/>
    </source>
</evidence>
<dbReference type="InterPro" id="IPR001296">
    <property type="entry name" value="Glyco_trans_1"/>
</dbReference>
<dbReference type="CDD" id="cd03809">
    <property type="entry name" value="GT4_MtfB-like"/>
    <property type="match status" value="1"/>
</dbReference>
<reference evidence="4 5" key="1">
    <citation type="submission" date="2022-04" db="EMBL/GenBank/DDBJ databases">
        <title>Positive selection, recombination, and allopatry shape intraspecific diversity of widespread and dominant cyanobacteria.</title>
        <authorList>
            <person name="Wei J."/>
            <person name="Shu W."/>
            <person name="Hu C."/>
        </authorList>
    </citation>
    <scope>NUCLEOTIDE SEQUENCE [LARGE SCALE GENOMIC DNA]</scope>
    <source>
        <strain evidence="4 5">GB2-A4</strain>
    </source>
</reference>
<dbReference type="PANTHER" id="PTHR46401:SF2">
    <property type="entry name" value="GLYCOSYLTRANSFERASE WBBK-RELATED"/>
    <property type="match status" value="1"/>
</dbReference>
<dbReference type="InterPro" id="IPR028098">
    <property type="entry name" value="Glyco_trans_4-like_N"/>
</dbReference>
<keyword evidence="1" id="KW-0808">Transferase</keyword>